<dbReference type="EMBL" id="WSTB01000005">
    <property type="protein sequence ID" value="MWB94720.1"/>
    <property type="molecule type" value="Genomic_DNA"/>
</dbReference>
<name>A0A6I4NJZ3_9FLAO</name>
<dbReference type="Proteomes" id="UP000471501">
    <property type="component" value="Unassembled WGS sequence"/>
</dbReference>
<dbReference type="AlphaFoldDB" id="A0A6I4NJZ3"/>
<keyword evidence="3" id="KW-1185">Reference proteome</keyword>
<evidence type="ECO:0000313" key="3">
    <source>
        <dbReference type="Proteomes" id="UP000471501"/>
    </source>
</evidence>
<gene>
    <name evidence="2" type="ORF">GON26_10120</name>
</gene>
<dbReference type="Gene3D" id="3.30.379.10">
    <property type="entry name" value="Chitobiase/beta-hexosaminidase domain 2-like"/>
    <property type="match status" value="1"/>
</dbReference>
<evidence type="ECO:0000256" key="1">
    <source>
        <dbReference type="ARBA" id="ARBA00022801"/>
    </source>
</evidence>
<dbReference type="PANTHER" id="PTHR47406">
    <property type="entry name" value="COAGULATION FACTOR 5/8 TYPE, C-TERMINAL"/>
    <property type="match status" value="1"/>
</dbReference>
<dbReference type="GO" id="GO:0005975">
    <property type="term" value="P:carbohydrate metabolic process"/>
    <property type="evidence" value="ECO:0007669"/>
    <property type="project" value="UniProtKB-ARBA"/>
</dbReference>
<accession>A0A6I4NJZ3</accession>
<organism evidence="2 3">
    <name type="scientific">Flavobacterium hydrocarbonoxydans</name>
    <dbReference type="NCBI Taxonomy" id="2683249"/>
    <lineage>
        <taxon>Bacteria</taxon>
        <taxon>Pseudomonadati</taxon>
        <taxon>Bacteroidota</taxon>
        <taxon>Flavobacteriia</taxon>
        <taxon>Flavobacteriales</taxon>
        <taxon>Flavobacteriaceae</taxon>
        <taxon>Flavobacterium</taxon>
    </lineage>
</organism>
<dbReference type="InterPro" id="IPR032287">
    <property type="entry name" value="DUF4838"/>
</dbReference>
<dbReference type="InterPro" id="IPR029018">
    <property type="entry name" value="Hex-like_dom2"/>
</dbReference>
<keyword evidence="1" id="KW-0378">Hydrolase</keyword>
<evidence type="ECO:0000313" key="2">
    <source>
        <dbReference type="EMBL" id="MWB94720.1"/>
    </source>
</evidence>
<sequence>MMAQSPIIITSKSNIVAETEQTKPAALLLKTNLDKAFSSSFTIISEVQNDTESSIVLQFSDALKPDEFVIKSNSNSIFLIASNEKQLRYAVYTLLEIWEFRKFTASETYIPKISQVVFNQNQSKTYHPAFEYRTLLYPDCYEETFRDWHKLDWHVADFGIWGHTFNQLVPAKDFFKTNSKLFALYEHDRNSESLCMTNDTVVDLVTKKMTQIIAAHPNAQFYSVSQNDDVVYCECPKCDALNKKHGGPQGSFYYFLNKIAAHFPNNKITTLAYLHTFKPPLNLKIEPNIYTILCPIELDRSKTLNSENSAAFMKILQNWSITAPHLYLWDYTVQFSNFLSPFPNIQSFSENYKTFQKNKVKGLFVQGYADVPGDFSELRQYLLAKLLWDTEIDIEATTADFLRGFYGKAAPFVQQYLNLLEEKQKKSNTYLDIYSGPVQARNTFLTPEAMTEYDILLEKASVAVESDSVLSSRILKLRLGLEFVYFEQAKFYGKNQHGMFYVNDNGEKEVKEGLTERVLAFTKACKQFGIYELSEDGITPDNYYKEWQEIVKNRISHLGEDLKIHFINPPSDDFKGKGSYGLVDGNRGYKDFNINWMGWYGTNPEFEILSQNLEFSRLKINFLNDQRHWVFTPKKIKIYGYKDQKWKLLEGKDGDILTEDTSITTKSWEFTNKHFSSFTKIKIRVENHTELPDWRKRKNKKPMIMIDEVELYKN</sequence>
<proteinExistence type="predicted"/>
<dbReference type="Pfam" id="PF16126">
    <property type="entry name" value="DUF4838"/>
    <property type="match status" value="1"/>
</dbReference>
<comment type="caution">
    <text evidence="2">The sequence shown here is derived from an EMBL/GenBank/DDBJ whole genome shotgun (WGS) entry which is preliminary data.</text>
</comment>
<dbReference type="GO" id="GO:0016787">
    <property type="term" value="F:hydrolase activity"/>
    <property type="evidence" value="ECO:0007669"/>
    <property type="project" value="UniProtKB-KW"/>
</dbReference>
<reference evidence="2 3" key="1">
    <citation type="submission" date="2019-12" db="EMBL/GenBank/DDBJ databases">
        <authorList>
            <person name="Kim Y.S."/>
        </authorList>
    </citation>
    <scope>NUCLEOTIDE SEQUENCE [LARGE SCALE GENOMIC DNA]</scope>
    <source>
        <strain evidence="2 3">GA093</strain>
    </source>
</reference>
<dbReference type="SUPFAM" id="SSF55545">
    <property type="entry name" value="beta-N-acetylhexosaminidase-like domain"/>
    <property type="match status" value="1"/>
</dbReference>
<dbReference type="PANTHER" id="PTHR47406:SF2">
    <property type="entry name" value="ALPHA GLUCURONIDASE N-TERMINAL DOMAIN-CONTAINING PROTEIN"/>
    <property type="match status" value="1"/>
</dbReference>
<protein>
    <submittedName>
        <fullName evidence="2">DUF4838 domain-containing protein</fullName>
    </submittedName>
</protein>